<name>A0A172YFL8_9GAMM</name>
<evidence type="ECO:0000256" key="6">
    <source>
        <dbReference type="SAM" id="Phobius"/>
    </source>
</evidence>
<feature type="transmembrane region" description="Helical" evidence="6">
    <location>
        <begin position="435"/>
        <end position="452"/>
    </location>
</feature>
<keyword evidence="4 6" id="KW-1133">Transmembrane helix</keyword>
<sequence length="488" mass="52987">MGATATALDGDAAVPMPKPGYSERLYNADLGPVKQDWSAYNIFAFWLSDVHSVGGYVVAASLFALGLAGWQVMTSLVVGICIVQFFANLMARPSQQAAVPFPVICRISFGVFGANVPALIRGLIALVWYGIQTFLASNALTIVLLRFFPSLGELANGQFLGLSALGWLSFMLLWLLQAMVFWHGMQAIRRFIDWSGPAVYIAMFVLAGWLLYHAGWDNVSFTLSDQVLSPSQQAWQMIIAAVIVAGYFAGPTLNFGDFSRYCRSMAAVKKGNFWGLPVNFVVFAATTVMMVSATLPVFGEMIDDPIETVARLDNTYVALIGALTFVTTTVGINIVANFVAPAFDFANVAPRLISFRTGGLIAAVGSVFLMPWKLFNNPELIHYTVGALAAVIGPLYGILLVDFYRVRRGLIDVDGLFSTDPKGTYWYKNGVNPRAIKALIPAAIVALGINFGPQFGDLHYFSLFIGGIVGALCYAWFARDIKASYAGR</sequence>
<dbReference type="Pfam" id="PF02133">
    <property type="entry name" value="Transp_cyt_pur"/>
    <property type="match status" value="1"/>
</dbReference>
<dbReference type="AlphaFoldDB" id="A0A172YFL8"/>
<dbReference type="EMBL" id="CP015243">
    <property type="protein sequence ID" value="ANF58014.1"/>
    <property type="molecule type" value="Genomic_DNA"/>
</dbReference>
<keyword evidence="8" id="KW-1185">Reference proteome</keyword>
<feature type="transmembrane region" description="Helical" evidence="6">
    <location>
        <begin position="273"/>
        <end position="295"/>
    </location>
</feature>
<accession>A0A172YFL8</accession>
<dbReference type="Gene3D" id="1.10.4160.10">
    <property type="entry name" value="Hydantoin permease"/>
    <property type="match status" value="1"/>
</dbReference>
<protein>
    <submittedName>
        <fullName evidence="7">Nitrate reductase</fullName>
    </submittedName>
</protein>
<feature type="transmembrane region" description="Helical" evidence="6">
    <location>
        <begin position="126"/>
        <end position="148"/>
    </location>
</feature>
<feature type="transmembrane region" description="Helical" evidence="6">
    <location>
        <begin position="234"/>
        <end position="253"/>
    </location>
</feature>
<feature type="transmembrane region" description="Helical" evidence="6">
    <location>
        <begin position="315"/>
        <end position="340"/>
    </location>
</feature>
<dbReference type="GO" id="GO:0015205">
    <property type="term" value="F:nucleobase transmembrane transporter activity"/>
    <property type="evidence" value="ECO:0007669"/>
    <property type="project" value="TreeGrafter"/>
</dbReference>
<dbReference type="GO" id="GO:0005886">
    <property type="term" value="C:plasma membrane"/>
    <property type="evidence" value="ECO:0007669"/>
    <property type="project" value="TreeGrafter"/>
</dbReference>
<dbReference type="PANTHER" id="PTHR30618:SF6">
    <property type="entry name" value="NCS1 FAMILY NUCLEOBASE:CATION SYMPORTER-1"/>
    <property type="match status" value="1"/>
</dbReference>
<dbReference type="InterPro" id="IPR001248">
    <property type="entry name" value="Pur-cyt_permease"/>
</dbReference>
<gene>
    <name evidence="7" type="ORF">A5892_11525</name>
</gene>
<comment type="similarity">
    <text evidence="2">Belongs to the purine-cytosine permease (2.A.39) family.</text>
</comment>
<feature type="transmembrane region" description="Helical" evidence="6">
    <location>
        <begin position="160"/>
        <end position="182"/>
    </location>
</feature>
<evidence type="ECO:0000256" key="2">
    <source>
        <dbReference type="ARBA" id="ARBA00008974"/>
    </source>
</evidence>
<evidence type="ECO:0000256" key="4">
    <source>
        <dbReference type="ARBA" id="ARBA00022989"/>
    </source>
</evidence>
<dbReference type="PANTHER" id="PTHR30618">
    <property type="entry name" value="NCS1 FAMILY PURINE/PYRIMIDINE TRANSPORTER"/>
    <property type="match status" value="1"/>
</dbReference>
<keyword evidence="3 6" id="KW-0812">Transmembrane</keyword>
<dbReference type="Proteomes" id="UP000077875">
    <property type="component" value="Chromosome"/>
</dbReference>
<comment type="subcellular location">
    <subcellularLocation>
        <location evidence="1">Membrane</location>
        <topology evidence="1">Multi-pass membrane protein</topology>
    </subcellularLocation>
</comment>
<feature type="transmembrane region" description="Helical" evidence="6">
    <location>
        <begin position="352"/>
        <end position="374"/>
    </location>
</feature>
<dbReference type="STRING" id="376489.A5892_11525"/>
<evidence type="ECO:0000256" key="5">
    <source>
        <dbReference type="ARBA" id="ARBA00023136"/>
    </source>
</evidence>
<dbReference type="CDD" id="cd11555">
    <property type="entry name" value="SLC-NCS1sbd_u1"/>
    <property type="match status" value="1"/>
</dbReference>
<dbReference type="InterPro" id="IPR045225">
    <property type="entry name" value="Uracil/uridine/allantoin_perm"/>
</dbReference>
<evidence type="ECO:0000313" key="8">
    <source>
        <dbReference type="Proteomes" id="UP000077875"/>
    </source>
</evidence>
<dbReference type="KEGG" id="haa:A5892_11525"/>
<proteinExistence type="inferred from homology"/>
<feature type="transmembrane region" description="Helical" evidence="6">
    <location>
        <begin position="97"/>
        <end position="119"/>
    </location>
</feature>
<evidence type="ECO:0000256" key="3">
    <source>
        <dbReference type="ARBA" id="ARBA00022692"/>
    </source>
</evidence>
<feature type="transmembrane region" description="Helical" evidence="6">
    <location>
        <begin position="380"/>
        <end position="401"/>
    </location>
</feature>
<feature type="transmembrane region" description="Helical" evidence="6">
    <location>
        <begin position="72"/>
        <end position="91"/>
    </location>
</feature>
<reference evidence="7 8" key="1">
    <citation type="submission" date="2016-04" db="EMBL/GenBank/DDBJ databases">
        <title>Complete Genome Sequence of Halotalea alkalilenta IHB B 13600.</title>
        <authorList>
            <person name="Swarnkar M.K."/>
            <person name="Sharma A."/>
            <person name="Kaushal K."/>
            <person name="Soni R."/>
            <person name="Rana S."/>
            <person name="Singh A.K."/>
            <person name="Gulati A."/>
        </authorList>
    </citation>
    <scope>NUCLEOTIDE SEQUENCE [LARGE SCALE GENOMIC DNA]</scope>
    <source>
        <strain evidence="7 8">IHB B 13600</strain>
    </source>
</reference>
<evidence type="ECO:0000313" key="7">
    <source>
        <dbReference type="EMBL" id="ANF58014.1"/>
    </source>
</evidence>
<organism evidence="7 8">
    <name type="scientific">Halotalea alkalilenta</name>
    <dbReference type="NCBI Taxonomy" id="376489"/>
    <lineage>
        <taxon>Bacteria</taxon>
        <taxon>Pseudomonadati</taxon>
        <taxon>Pseudomonadota</taxon>
        <taxon>Gammaproteobacteria</taxon>
        <taxon>Oceanospirillales</taxon>
        <taxon>Halomonadaceae</taxon>
        <taxon>Halotalea</taxon>
    </lineage>
</organism>
<feature type="transmembrane region" description="Helical" evidence="6">
    <location>
        <begin position="194"/>
        <end position="214"/>
    </location>
</feature>
<evidence type="ECO:0000256" key="1">
    <source>
        <dbReference type="ARBA" id="ARBA00004141"/>
    </source>
</evidence>
<keyword evidence="5 6" id="KW-0472">Membrane</keyword>
<feature type="transmembrane region" description="Helical" evidence="6">
    <location>
        <begin position="458"/>
        <end position="478"/>
    </location>
</feature>